<name>A0A2I4E7A6_JUGRE</name>
<dbReference type="PRINTS" id="PR00019">
    <property type="entry name" value="LEURICHRPT"/>
</dbReference>
<keyword evidence="9" id="KW-0472">Membrane</keyword>
<comment type="subcellular location">
    <subcellularLocation>
        <location evidence="1">Cell membrane</location>
    </subcellularLocation>
</comment>
<dbReference type="Proteomes" id="UP000235220">
    <property type="component" value="Chromosome 13"/>
</dbReference>
<dbReference type="FunFam" id="3.80.10.10:FF:000041">
    <property type="entry name" value="LRR receptor-like serine/threonine-protein kinase ERECTA"/>
    <property type="match status" value="1"/>
</dbReference>
<evidence type="ECO:0000313" key="12">
    <source>
        <dbReference type="Proteomes" id="UP000235220"/>
    </source>
</evidence>
<evidence type="ECO:0000256" key="2">
    <source>
        <dbReference type="ARBA" id="ARBA00009592"/>
    </source>
</evidence>
<evidence type="ECO:0000256" key="9">
    <source>
        <dbReference type="ARBA" id="ARBA00023136"/>
    </source>
</evidence>
<dbReference type="Gene3D" id="3.80.10.10">
    <property type="entry name" value="Ribonuclease Inhibitor"/>
    <property type="match status" value="3"/>
</dbReference>
<keyword evidence="5" id="KW-0812">Transmembrane</keyword>
<dbReference type="FunFam" id="3.80.10.10:FF:000213">
    <property type="entry name" value="Tyrosine-sulfated glycopeptide receptor 1"/>
    <property type="match status" value="1"/>
</dbReference>
<reference evidence="13" key="1">
    <citation type="submission" date="2025-08" db="UniProtKB">
        <authorList>
            <consortium name="RefSeq"/>
        </authorList>
    </citation>
    <scope>IDENTIFICATION</scope>
    <source>
        <tissue evidence="13">Leaves</tissue>
    </source>
</reference>
<keyword evidence="12" id="KW-1185">Reference proteome</keyword>
<evidence type="ECO:0000256" key="5">
    <source>
        <dbReference type="ARBA" id="ARBA00022692"/>
    </source>
</evidence>
<dbReference type="STRING" id="51240.A0A2I4E7A6"/>
<evidence type="ECO:0000256" key="7">
    <source>
        <dbReference type="ARBA" id="ARBA00022737"/>
    </source>
</evidence>
<evidence type="ECO:0000256" key="1">
    <source>
        <dbReference type="ARBA" id="ARBA00004236"/>
    </source>
</evidence>
<evidence type="ECO:0000256" key="3">
    <source>
        <dbReference type="ARBA" id="ARBA00022475"/>
    </source>
</evidence>
<dbReference type="Gramene" id="Jr13_07790_p1">
    <property type="protein sequence ID" value="cds.Jr13_07790_p1"/>
    <property type="gene ID" value="Jr13_07790"/>
</dbReference>
<dbReference type="KEGG" id="jre:108986925"/>
<accession>A0A2I4E7A6</accession>
<keyword evidence="7" id="KW-0677">Repeat</keyword>
<dbReference type="InterPro" id="IPR001611">
    <property type="entry name" value="Leu-rich_rpt"/>
</dbReference>
<dbReference type="PANTHER" id="PTHR48062:SF21">
    <property type="entry name" value="RECEPTOR-LIKE PROTEIN 12"/>
    <property type="match status" value="1"/>
</dbReference>
<dbReference type="Pfam" id="PF00560">
    <property type="entry name" value="LRR_1"/>
    <property type="match status" value="10"/>
</dbReference>
<evidence type="ECO:0000256" key="8">
    <source>
        <dbReference type="ARBA" id="ARBA00022989"/>
    </source>
</evidence>
<organism evidence="12 13">
    <name type="scientific">Juglans regia</name>
    <name type="common">English walnut</name>
    <dbReference type="NCBI Taxonomy" id="51240"/>
    <lineage>
        <taxon>Eukaryota</taxon>
        <taxon>Viridiplantae</taxon>
        <taxon>Streptophyta</taxon>
        <taxon>Embryophyta</taxon>
        <taxon>Tracheophyta</taxon>
        <taxon>Spermatophyta</taxon>
        <taxon>Magnoliopsida</taxon>
        <taxon>eudicotyledons</taxon>
        <taxon>Gunneridae</taxon>
        <taxon>Pentapetalae</taxon>
        <taxon>rosids</taxon>
        <taxon>fabids</taxon>
        <taxon>Fagales</taxon>
        <taxon>Juglandaceae</taxon>
        <taxon>Juglans</taxon>
    </lineage>
</organism>
<evidence type="ECO:0000256" key="6">
    <source>
        <dbReference type="ARBA" id="ARBA00022729"/>
    </source>
</evidence>
<dbReference type="SUPFAM" id="SSF52047">
    <property type="entry name" value="RNI-like"/>
    <property type="match status" value="1"/>
</dbReference>
<dbReference type="SUPFAM" id="SSF52058">
    <property type="entry name" value="L domain-like"/>
    <property type="match status" value="1"/>
</dbReference>
<proteinExistence type="inferred from homology"/>
<keyword evidence="4" id="KW-0433">Leucine-rich repeat</keyword>
<dbReference type="InterPro" id="IPR003591">
    <property type="entry name" value="Leu-rich_rpt_typical-subtyp"/>
</dbReference>
<keyword evidence="6" id="KW-0732">Signal</keyword>
<evidence type="ECO:0000313" key="13">
    <source>
        <dbReference type="RefSeq" id="XP_018815282.1"/>
    </source>
</evidence>
<gene>
    <name evidence="13" type="primary">LOC108986925</name>
</gene>
<keyword evidence="11" id="KW-0325">Glycoprotein</keyword>
<evidence type="ECO:0000256" key="4">
    <source>
        <dbReference type="ARBA" id="ARBA00022614"/>
    </source>
</evidence>
<dbReference type="GO" id="GO:0005886">
    <property type="term" value="C:plasma membrane"/>
    <property type="evidence" value="ECO:0007669"/>
    <property type="project" value="UniProtKB-SubCell"/>
</dbReference>
<evidence type="ECO:0000256" key="11">
    <source>
        <dbReference type="ARBA" id="ARBA00023180"/>
    </source>
</evidence>
<dbReference type="InterPro" id="IPR051502">
    <property type="entry name" value="RLP_Defense_Trigger"/>
</dbReference>
<protein>
    <submittedName>
        <fullName evidence="13">Receptor-like protein 56</fullName>
    </submittedName>
</protein>
<comment type="similarity">
    <text evidence="2">Belongs to the RLP family.</text>
</comment>
<dbReference type="RefSeq" id="XP_018815282.1">
    <property type="nucleotide sequence ID" value="XM_018959737.2"/>
</dbReference>
<keyword evidence="8" id="KW-1133">Transmembrane helix</keyword>
<dbReference type="SMART" id="SM00369">
    <property type="entry name" value="LRR_TYP"/>
    <property type="match status" value="6"/>
</dbReference>
<dbReference type="InterPro" id="IPR032675">
    <property type="entry name" value="LRR_dom_sf"/>
</dbReference>
<keyword evidence="10" id="KW-0675">Receptor</keyword>
<dbReference type="PANTHER" id="PTHR48062">
    <property type="entry name" value="RECEPTOR-LIKE PROTEIN 14"/>
    <property type="match status" value="1"/>
</dbReference>
<sequence>MDASFANKAMIFLIWLMALTFFRSAWVEAGCSNEQNRALLEIRNSTHGLAFADFDGSHCSSCCRAHGIRCNADGKVTSIYLRMQSAPSTTWYPNVTSFILFDELEVLGLINMNIGGKLQPFCELRRLKNLRRLNLWNNTLEGNIPSCLGMLENLELLDLSLNFFHGNLPSSIFSNQSKIEWFLVRDNKLEGVLPFSIFANASRLKYLQLSRNAWEVDTESPSWVPTFQLTDLFMTNYSLNKKNGNVVPSFISNQSLLNVLDLSGNSLEGSIPCHLFFNMHIRVLFLSGNKIEGSFLDCSANGTSSLEWLDISHNYVNGSLPETIGHLLPRLRYVRISSNAIEGNIPRSFGKMPLEVLDLSSNMLSGTIPRSLTRNGTLLEFLDLSNNKLLGEMLPRDSNMTMLKFLHLSGNHLRGVISPTISNSPSLAILDIRGNDLSGNIPKWLYDHPRLVAVLLSGNHFEGHLSRRMCRMERLQVFDVSHNRLSGGIPSCIDNITFWKQRSPSPTYSNYFTENGRINYVFQENDIMKFGFDRQILMSLVIKNRVYNFTGLPLLLMTGIDLSSNQLTGSIPSEMGELSQLQFLNLSSNSLTGSLPISFGKLRSMESLDLSHNKLRGRIPSELVGLTSLSIFSVACNNLSGRIPLERQFSTFTSQCYEGNPKLCGNPLPRNCSTANQLEPEHKEQQKDEKEGNRMIDHPNFFFYAFVTMSYALGFWAFFGILIIKKNWRHKYFNAVDGYIESLFELFSKYR</sequence>
<evidence type="ECO:0000256" key="10">
    <source>
        <dbReference type="ARBA" id="ARBA00023170"/>
    </source>
</evidence>
<dbReference type="OrthoDB" id="1060944at2759"/>
<dbReference type="AlphaFoldDB" id="A0A2I4E7A6"/>
<keyword evidence="3" id="KW-1003">Cell membrane</keyword>
<dbReference type="GeneID" id="108986925"/>